<dbReference type="GO" id="GO:0003677">
    <property type="term" value="F:DNA binding"/>
    <property type="evidence" value="ECO:0007669"/>
    <property type="project" value="InterPro"/>
</dbReference>
<dbReference type="Pfam" id="PF04471">
    <property type="entry name" value="Mrr_cat"/>
    <property type="match status" value="1"/>
</dbReference>
<organism evidence="4 5">
    <name type="scientific">Micromonospora zingiberis</name>
    <dbReference type="NCBI Taxonomy" id="2053011"/>
    <lineage>
        <taxon>Bacteria</taxon>
        <taxon>Bacillati</taxon>
        <taxon>Actinomycetota</taxon>
        <taxon>Actinomycetes</taxon>
        <taxon>Micromonosporales</taxon>
        <taxon>Micromonosporaceae</taxon>
        <taxon>Micromonospora</taxon>
    </lineage>
</organism>
<keyword evidence="5" id="KW-1185">Reference proteome</keyword>
<evidence type="ECO:0000259" key="2">
    <source>
        <dbReference type="Pfam" id="PF04471"/>
    </source>
</evidence>
<dbReference type="EMBL" id="SJJR01000016">
    <property type="protein sequence ID" value="TCB94444.1"/>
    <property type="molecule type" value="Genomic_DNA"/>
</dbReference>
<dbReference type="Proteomes" id="UP000292274">
    <property type="component" value="Unassembled WGS sequence"/>
</dbReference>
<feature type="domain" description="Orc1-like AAA ATPase" evidence="3">
    <location>
        <begin position="211"/>
        <end position="376"/>
    </location>
</feature>
<dbReference type="GO" id="GO:0009307">
    <property type="term" value="P:DNA restriction-modification system"/>
    <property type="evidence" value="ECO:0007669"/>
    <property type="project" value="InterPro"/>
</dbReference>
<feature type="region of interest" description="Disordered" evidence="1">
    <location>
        <begin position="606"/>
        <end position="625"/>
    </location>
</feature>
<proteinExistence type="predicted"/>
<dbReference type="SUPFAM" id="SSF52540">
    <property type="entry name" value="P-loop containing nucleoside triphosphate hydrolases"/>
    <property type="match status" value="1"/>
</dbReference>
<feature type="region of interest" description="Disordered" evidence="1">
    <location>
        <begin position="1"/>
        <end position="22"/>
    </location>
</feature>
<name>A0A4R0GBH0_9ACTN</name>
<evidence type="ECO:0000256" key="1">
    <source>
        <dbReference type="SAM" id="MobiDB-lite"/>
    </source>
</evidence>
<feature type="compositionally biased region" description="Acidic residues" evidence="1">
    <location>
        <begin position="606"/>
        <end position="615"/>
    </location>
</feature>
<dbReference type="SUPFAM" id="SSF52980">
    <property type="entry name" value="Restriction endonuclease-like"/>
    <property type="match status" value="1"/>
</dbReference>
<evidence type="ECO:0000313" key="4">
    <source>
        <dbReference type="EMBL" id="TCB94444.1"/>
    </source>
</evidence>
<dbReference type="InterPro" id="IPR027417">
    <property type="entry name" value="P-loop_NTPase"/>
</dbReference>
<dbReference type="InterPro" id="IPR041664">
    <property type="entry name" value="AAA_16"/>
</dbReference>
<feature type="domain" description="Restriction endonuclease type IV Mrr" evidence="2">
    <location>
        <begin position="39"/>
        <end position="157"/>
    </location>
</feature>
<gene>
    <name evidence="4" type="ORF">E0H26_21210</name>
</gene>
<reference evidence="4 5" key="1">
    <citation type="submission" date="2019-02" db="EMBL/GenBank/DDBJ databases">
        <title>Jishengella sp. nov., isolated from a root of Zingiber montanum.</title>
        <authorList>
            <person name="Kuncharoen N."/>
            <person name="Kudo T."/>
            <person name="Masahiro Y."/>
            <person name="Ohkuma M."/>
            <person name="Tanasupawat S."/>
        </authorList>
    </citation>
    <scope>NUCLEOTIDE SEQUENCE [LARGE SCALE GENOMIC DNA]</scope>
    <source>
        <strain evidence="4 5">PLAI 1-1</strain>
    </source>
</reference>
<sequence>MQGLEMGKRNRDAGDEDHRPAAKWLSSDKHSKLLPTPWLNPYEFEEFVERLLRAERYLGVGVRHVARVERWGTSGDKQDGIDLAGEYSDGVPAAWQCKHLDRLRSFEVKQAVEKVTYEGAEEFYLVFSRVASSQARAQMRKYAGWTLLDRGQLTAMLKDLPAQVQRNILDQTWGEDVRRMFLEAPGDAFVSLETFVSGRRNPTAVMNDLGPLVGRTDELTALGAAFDRDSGGFRQVVVVSAPAGRGKSRLVAEALTALQERWPGFPVVCLAAGHRFHAAAMTELRMGPMVILIDDAHTDPAALAPLLAFVRERADVQLVLATRPSAKTGVVEQVALAQFGPSELAVVDVGQLAPKQARQLVKALTEGMRLRFPLTSYLAKQAEHSPFVAVITVNLIRRGELTASLGVDAALRTQILTRYQELLGTDVQGFRPETTQRVLATYTALGPVQTQDRALMDKIAGFCALKPIELARLLKALRDRGVLVEHGDVLRVVPDVLADHVLEVTAAFEDYDSGFVTELWDTFGTDHHHQLALSLGELDWRLAQRGGPRLMPNIWTAIRTRLQTPHNGRLVDELSQLEQLAATHPAEVVTILDEVRARLDWEDAEGVEPPEDEEEHPYRKPLGLAPLGRDDVRAKMPGLYARAAANDADQLETVLDALWALRRRDARPANSNPDHPERMVTDRLANLATLPHASFSKRIVARVTEWLKESGDAQDAATPLFALKPLLAKEELETVQASIRTLALQPHTFNAAKVRDVRNQTRELLQEQALSNDLRRAGEALDLLHEALLQPHGYFNQVVGDDTVLQWEDDDLATLQAFGHVSDKTTVPAVRRRVRDHIEWSADHATSLRIRHAALTLLARLDNAAGLADDVADQVWKNQLGLAAAKRRVVPTMEELMAERTAERERLAGLTEEERQADKNTRIHDKVQERMALRREQLADVARRLLDLGNIPAMLDLLDQTARAVLTLDNGRSITLWGLWRSIAEQSPEHLETIVRDINERPPGPLDQELNLLITRWLDHARDDATAWIQDKIVDGRREVKMAIANGFMGQRWHLLGEPLFEVWATGINDPDLDIAQAYLAAAGTYLGEQPIAAVKVLLEHAVSQFGAIRAIEDACHYDGRTYGAALNSDDATAILRLISHAGYDSHAVQEALTGIATAHPRLVLDHLADQADNGVPLPDDIHELNSAFDTHADGLAAWIHDNLSAPYAGLVIAAAVNDRLTNNQGTALARLAAKLDGDQLRSLVELLADIDMWALDQPDLAHDITARARERGVHERTRPFVQDAMQPHNWSAMNGISEELGSALALARDAAEHTTDLDLKADYEEAHTYLQALIDNLRRDNDDEDDVW</sequence>
<dbReference type="InterPro" id="IPR007560">
    <property type="entry name" value="Restrct_endonuc_IV_Mrr"/>
</dbReference>
<dbReference type="RefSeq" id="WP_131306444.1">
    <property type="nucleotide sequence ID" value="NZ_SJJR01000016.1"/>
</dbReference>
<evidence type="ECO:0000259" key="3">
    <source>
        <dbReference type="Pfam" id="PF13191"/>
    </source>
</evidence>
<dbReference type="GO" id="GO:0004519">
    <property type="term" value="F:endonuclease activity"/>
    <property type="evidence" value="ECO:0007669"/>
    <property type="project" value="InterPro"/>
</dbReference>
<evidence type="ECO:0000313" key="5">
    <source>
        <dbReference type="Proteomes" id="UP000292274"/>
    </source>
</evidence>
<protein>
    <recommendedName>
        <fullName evidence="6">Restriction endonuclease type IV Mrr domain-containing protein</fullName>
    </recommendedName>
</protein>
<comment type="caution">
    <text evidence="4">The sequence shown here is derived from an EMBL/GenBank/DDBJ whole genome shotgun (WGS) entry which is preliminary data.</text>
</comment>
<dbReference type="Pfam" id="PF13191">
    <property type="entry name" value="AAA_16"/>
    <property type="match status" value="1"/>
</dbReference>
<dbReference type="OrthoDB" id="3197423at2"/>
<dbReference type="InterPro" id="IPR011335">
    <property type="entry name" value="Restrct_endonuc-II-like"/>
</dbReference>
<evidence type="ECO:0008006" key="6">
    <source>
        <dbReference type="Google" id="ProtNLM"/>
    </source>
</evidence>
<accession>A0A4R0GBH0</accession>